<dbReference type="GO" id="GO:0003700">
    <property type="term" value="F:DNA-binding transcription factor activity"/>
    <property type="evidence" value="ECO:0007669"/>
    <property type="project" value="InterPro"/>
</dbReference>
<evidence type="ECO:0000256" key="6">
    <source>
        <dbReference type="ARBA" id="ARBA00023242"/>
    </source>
</evidence>
<evidence type="ECO:0000313" key="8">
    <source>
        <dbReference type="EMBL" id="KAK7362814.1"/>
    </source>
</evidence>
<dbReference type="Proteomes" id="UP001367508">
    <property type="component" value="Unassembled WGS sequence"/>
</dbReference>
<dbReference type="FunFam" id="3.30.730.10:FF:000001">
    <property type="entry name" value="Ethylene-responsive transcription factor 2"/>
    <property type="match status" value="1"/>
</dbReference>
<dbReference type="CDD" id="cd00018">
    <property type="entry name" value="AP2"/>
    <property type="match status" value="1"/>
</dbReference>
<dbReference type="PROSITE" id="PS51032">
    <property type="entry name" value="AP2_ERF"/>
    <property type="match status" value="1"/>
</dbReference>
<dbReference type="SMART" id="SM00380">
    <property type="entry name" value="AP2"/>
    <property type="match status" value="1"/>
</dbReference>
<dbReference type="InterPro" id="IPR016177">
    <property type="entry name" value="DNA-bd_dom_sf"/>
</dbReference>
<dbReference type="AlphaFoldDB" id="A0AAN9N342"/>
<gene>
    <name evidence="8" type="ORF">VNO77_04937</name>
</gene>
<dbReference type="SUPFAM" id="SSF54171">
    <property type="entry name" value="DNA-binding domain"/>
    <property type="match status" value="1"/>
</dbReference>
<dbReference type="Gene3D" id="3.30.730.10">
    <property type="entry name" value="AP2/ERF domain"/>
    <property type="match status" value="1"/>
</dbReference>
<keyword evidence="9" id="KW-1185">Reference proteome</keyword>
<accession>A0AAN9N342</accession>
<keyword evidence="2" id="KW-0936">Ethylene signaling pathway</keyword>
<comment type="subcellular location">
    <subcellularLocation>
        <location evidence="1">Nucleus</location>
    </subcellularLocation>
</comment>
<dbReference type="GO" id="GO:0005634">
    <property type="term" value="C:nucleus"/>
    <property type="evidence" value="ECO:0007669"/>
    <property type="project" value="UniProtKB-SubCell"/>
</dbReference>
<evidence type="ECO:0000256" key="1">
    <source>
        <dbReference type="ARBA" id="ARBA00004123"/>
    </source>
</evidence>
<name>A0AAN9N342_CANGL</name>
<keyword evidence="3" id="KW-0805">Transcription regulation</keyword>
<sequence length="143" mass="16266">MAHTETKKGKEKHYRGVIRRPWGRYAAEIRDPSQRRRVWLGTFDTAVEAAIAYDAAAIRLRGYKARTNFPVSNSYNYNNNNNATRVMQAPPFTLNSSTTHPIANHLHDSRSFSASSYVFGVEAGTRKFVFDVDLNYPPPPEFV</sequence>
<evidence type="ECO:0000256" key="4">
    <source>
        <dbReference type="ARBA" id="ARBA00023125"/>
    </source>
</evidence>
<evidence type="ECO:0000256" key="3">
    <source>
        <dbReference type="ARBA" id="ARBA00023015"/>
    </source>
</evidence>
<keyword evidence="4" id="KW-0238">DNA-binding</keyword>
<dbReference type="InterPro" id="IPR001471">
    <property type="entry name" value="AP2/ERF_dom"/>
</dbReference>
<dbReference type="InterPro" id="IPR036955">
    <property type="entry name" value="AP2/ERF_dom_sf"/>
</dbReference>
<dbReference type="PANTHER" id="PTHR31677">
    <property type="entry name" value="AP2 DOMAIN CLASS TRANSCRIPTION FACTOR"/>
    <property type="match status" value="1"/>
</dbReference>
<evidence type="ECO:0000256" key="2">
    <source>
        <dbReference type="ARBA" id="ARBA00022745"/>
    </source>
</evidence>
<dbReference type="PRINTS" id="PR00367">
    <property type="entry name" value="ETHRSPELEMNT"/>
</dbReference>
<organism evidence="8 9">
    <name type="scientific">Canavalia gladiata</name>
    <name type="common">Sword bean</name>
    <name type="synonym">Dolichos gladiatus</name>
    <dbReference type="NCBI Taxonomy" id="3824"/>
    <lineage>
        <taxon>Eukaryota</taxon>
        <taxon>Viridiplantae</taxon>
        <taxon>Streptophyta</taxon>
        <taxon>Embryophyta</taxon>
        <taxon>Tracheophyta</taxon>
        <taxon>Spermatophyta</taxon>
        <taxon>Magnoliopsida</taxon>
        <taxon>eudicotyledons</taxon>
        <taxon>Gunneridae</taxon>
        <taxon>Pentapetalae</taxon>
        <taxon>rosids</taxon>
        <taxon>fabids</taxon>
        <taxon>Fabales</taxon>
        <taxon>Fabaceae</taxon>
        <taxon>Papilionoideae</taxon>
        <taxon>50 kb inversion clade</taxon>
        <taxon>NPAAA clade</taxon>
        <taxon>indigoferoid/millettioid clade</taxon>
        <taxon>Phaseoleae</taxon>
        <taxon>Canavalia</taxon>
    </lineage>
</organism>
<reference evidence="8 9" key="1">
    <citation type="submission" date="2024-01" db="EMBL/GenBank/DDBJ databases">
        <title>The genomes of 5 underutilized Papilionoideae crops provide insights into root nodulation and disease resistanc.</title>
        <authorList>
            <person name="Jiang F."/>
        </authorList>
    </citation>
    <scope>NUCLEOTIDE SEQUENCE [LARGE SCALE GENOMIC DNA]</scope>
    <source>
        <strain evidence="8">LVBAO_FW01</strain>
        <tissue evidence="8">Leaves</tissue>
    </source>
</reference>
<dbReference type="EMBL" id="JAYMYQ010000001">
    <property type="protein sequence ID" value="KAK7362814.1"/>
    <property type="molecule type" value="Genomic_DNA"/>
</dbReference>
<evidence type="ECO:0000259" key="7">
    <source>
        <dbReference type="PROSITE" id="PS51032"/>
    </source>
</evidence>
<feature type="domain" description="AP2/ERF" evidence="7">
    <location>
        <begin position="13"/>
        <end position="70"/>
    </location>
</feature>
<comment type="caution">
    <text evidence="8">The sequence shown here is derived from an EMBL/GenBank/DDBJ whole genome shotgun (WGS) entry which is preliminary data.</text>
</comment>
<protein>
    <recommendedName>
        <fullName evidence="7">AP2/ERF domain-containing protein</fullName>
    </recommendedName>
</protein>
<evidence type="ECO:0000313" key="9">
    <source>
        <dbReference type="Proteomes" id="UP001367508"/>
    </source>
</evidence>
<dbReference type="GO" id="GO:0003677">
    <property type="term" value="F:DNA binding"/>
    <property type="evidence" value="ECO:0007669"/>
    <property type="project" value="UniProtKB-KW"/>
</dbReference>
<dbReference type="Pfam" id="PF00847">
    <property type="entry name" value="AP2"/>
    <property type="match status" value="1"/>
</dbReference>
<proteinExistence type="predicted"/>
<keyword evidence="6" id="KW-0539">Nucleus</keyword>
<dbReference type="GO" id="GO:0009873">
    <property type="term" value="P:ethylene-activated signaling pathway"/>
    <property type="evidence" value="ECO:0007669"/>
    <property type="project" value="UniProtKB-KW"/>
</dbReference>
<dbReference type="PANTHER" id="PTHR31677:SF212">
    <property type="entry name" value="ETHYLENE-RESPONSIVE TRANSCRIPTION FACTOR 8"/>
    <property type="match status" value="1"/>
</dbReference>
<evidence type="ECO:0000256" key="5">
    <source>
        <dbReference type="ARBA" id="ARBA00023163"/>
    </source>
</evidence>
<keyword evidence="5" id="KW-0804">Transcription</keyword>